<comment type="subcellular location">
    <subcellularLocation>
        <location evidence="1">Membrane</location>
        <topology evidence="1">Multi-pass membrane protein</topology>
    </subcellularLocation>
</comment>
<accession>A0A4R7FD69</accession>
<dbReference type="GO" id="GO:0016020">
    <property type="term" value="C:membrane"/>
    <property type="evidence" value="ECO:0007669"/>
    <property type="project" value="UniProtKB-SubCell"/>
</dbReference>
<dbReference type="OrthoDB" id="4448at2"/>
<dbReference type="InterPro" id="IPR051533">
    <property type="entry name" value="WaaL-like"/>
</dbReference>
<dbReference type="RefSeq" id="WP_133767552.1">
    <property type="nucleotide sequence ID" value="NZ_BAAARP010000001.1"/>
</dbReference>
<feature type="transmembrane region" description="Helical" evidence="6">
    <location>
        <begin position="56"/>
        <end position="74"/>
    </location>
</feature>
<dbReference type="GO" id="GO:0016874">
    <property type="term" value="F:ligase activity"/>
    <property type="evidence" value="ECO:0007669"/>
    <property type="project" value="UniProtKB-KW"/>
</dbReference>
<dbReference type="InterPro" id="IPR007016">
    <property type="entry name" value="O-antigen_ligase-rel_domated"/>
</dbReference>
<feature type="region of interest" description="Disordered" evidence="5">
    <location>
        <begin position="424"/>
        <end position="443"/>
    </location>
</feature>
<evidence type="ECO:0000256" key="1">
    <source>
        <dbReference type="ARBA" id="ARBA00004141"/>
    </source>
</evidence>
<feature type="transmembrane region" description="Helical" evidence="6">
    <location>
        <begin position="81"/>
        <end position="102"/>
    </location>
</feature>
<dbReference type="Proteomes" id="UP000295344">
    <property type="component" value="Unassembled WGS sequence"/>
</dbReference>
<organism evidence="8 9">
    <name type="scientific">Amnibacterium kyonggiense</name>
    <dbReference type="NCBI Taxonomy" id="595671"/>
    <lineage>
        <taxon>Bacteria</taxon>
        <taxon>Bacillati</taxon>
        <taxon>Actinomycetota</taxon>
        <taxon>Actinomycetes</taxon>
        <taxon>Micrococcales</taxon>
        <taxon>Microbacteriaceae</taxon>
        <taxon>Amnibacterium</taxon>
    </lineage>
</organism>
<feature type="transmembrane region" description="Helical" evidence="6">
    <location>
        <begin position="173"/>
        <end position="195"/>
    </location>
</feature>
<evidence type="ECO:0000259" key="7">
    <source>
        <dbReference type="Pfam" id="PF04932"/>
    </source>
</evidence>
<name>A0A4R7FD69_9MICO</name>
<feature type="transmembrane region" description="Helical" evidence="6">
    <location>
        <begin position="202"/>
        <end position="235"/>
    </location>
</feature>
<evidence type="ECO:0000256" key="4">
    <source>
        <dbReference type="ARBA" id="ARBA00023136"/>
    </source>
</evidence>
<dbReference type="PANTHER" id="PTHR37422:SF13">
    <property type="entry name" value="LIPOPOLYSACCHARIDE BIOSYNTHESIS PROTEIN PA4999-RELATED"/>
    <property type="match status" value="1"/>
</dbReference>
<dbReference type="PANTHER" id="PTHR37422">
    <property type="entry name" value="TEICHURONIC ACID BIOSYNTHESIS PROTEIN TUAE"/>
    <property type="match status" value="1"/>
</dbReference>
<evidence type="ECO:0000256" key="2">
    <source>
        <dbReference type="ARBA" id="ARBA00022692"/>
    </source>
</evidence>
<evidence type="ECO:0000256" key="5">
    <source>
        <dbReference type="SAM" id="MobiDB-lite"/>
    </source>
</evidence>
<evidence type="ECO:0000313" key="8">
    <source>
        <dbReference type="EMBL" id="TDS74889.1"/>
    </source>
</evidence>
<proteinExistence type="predicted"/>
<keyword evidence="8" id="KW-0436">Ligase</keyword>
<keyword evidence="4 6" id="KW-0472">Membrane</keyword>
<evidence type="ECO:0000256" key="3">
    <source>
        <dbReference type="ARBA" id="ARBA00022989"/>
    </source>
</evidence>
<feature type="transmembrane region" description="Helical" evidence="6">
    <location>
        <begin position="134"/>
        <end position="153"/>
    </location>
</feature>
<feature type="compositionally biased region" description="Polar residues" evidence="5">
    <location>
        <begin position="432"/>
        <end position="443"/>
    </location>
</feature>
<sequence length="443" mass="47135">MNIVLIVGLGLVGLAVLVWLYAAKSYKPTLWALGVLLSISPLSVATIAPAAGNDTVFKAGILAMIVLLWLRFGIRLRWPVGLMLAAFLFALAVSMSGLVPSISVSAGFAAKAFSGYFLTMAAAMIRWRREHLPSVLQVLVAAPVVSLVLGVGFQASGRGWAIIGDGRLGGALIGPTLALLTTAAAFAAVTGIMVLGQRKWTVWLLIDCGLAFLTLTRGALISCGIVILALGIWTFRARRTTSSKTVNAARLVFFSSLAVAAAALPEILARNVGNAYEGSFNTSGRDQAWPFYLSLSEHSPALGRGLGFANIANALLHPVGVQSAFESPHNEYIHFYVDGGLALAIPFFVGLIALVVLVGRIQHRRMLALGILGATLFYCYVDNNFSTPQFDVVFGLLMGALLAGRPDPDQQTERTRALERTVMVPSTPRVEPSSTDSTEPVLR</sequence>
<comment type="caution">
    <text evidence="8">The sequence shown here is derived from an EMBL/GenBank/DDBJ whole genome shotgun (WGS) entry which is preliminary data.</text>
</comment>
<protein>
    <submittedName>
        <fullName evidence="8">O-antigen ligase</fullName>
    </submittedName>
</protein>
<dbReference type="Pfam" id="PF04932">
    <property type="entry name" value="Wzy_C"/>
    <property type="match status" value="1"/>
</dbReference>
<keyword evidence="3 6" id="KW-1133">Transmembrane helix</keyword>
<dbReference type="EMBL" id="SOAM01000004">
    <property type="protein sequence ID" value="TDS74889.1"/>
    <property type="molecule type" value="Genomic_DNA"/>
</dbReference>
<dbReference type="AlphaFoldDB" id="A0A4R7FD69"/>
<evidence type="ECO:0000313" key="9">
    <source>
        <dbReference type="Proteomes" id="UP000295344"/>
    </source>
</evidence>
<feature type="domain" description="O-antigen ligase-related" evidence="7">
    <location>
        <begin position="205"/>
        <end position="347"/>
    </location>
</feature>
<feature type="transmembrane region" description="Helical" evidence="6">
    <location>
        <begin position="30"/>
        <end position="50"/>
    </location>
</feature>
<keyword evidence="2 6" id="KW-0812">Transmembrane</keyword>
<feature type="transmembrane region" description="Helical" evidence="6">
    <location>
        <begin position="333"/>
        <end position="358"/>
    </location>
</feature>
<gene>
    <name evidence="8" type="ORF">CLV52_3411</name>
</gene>
<evidence type="ECO:0000256" key="6">
    <source>
        <dbReference type="SAM" id="Phobius"/>
    </source>
</evidence>
<keyword evidence="9" id="KW-1185">Reference proteome</keyword>
<reference evidence="8 9" key="1">
    <citation type="submission" date="2019-03" db="EMBL/GenBank/DDBJ databases">
        <title>Genomic Encyclopedia of Archaeal and Bacterial Type Strains, Phase II (KMG-II): from individual species to whole genera.</title>
        <authorList>
            <person name="Goeker M."/>
        </authorList>
    </citation>
    <scope>NUCLEOTIDE SEQUENCE [LARGE SCALE GENOMIC DNA]</scope>
    <source>
        <strain evidence="8 9">DSM 24782</strain>
    </source>
</reference>
<feature type="transmembrane region" description="Helical" evidence="6">
    <location>
        <begin position="6"/>
        <end position="23"/>
    </location>
</feature>